<comment type="similarity">
    <text evidence="1">Belongs to the 'GDSL' lipolytic enzyme family.</text>
</comment>
<dbReference type="InterPro" id="IPR036514">
    <property type="entry name" value="SGNH_hydro_sf"/>
</dbReference>
<evidence type="ECO:0000313" key="5">
    <source>
        <dbReference type="RefSeq" id="XP_056684975.1"/>
    </source>
</evidence>
<reference evidence="4" key="1">
    <citation type="journal article" date="2021" name="Nat. Commun.">
        <title>Genomic analyses provide insights into spinach domestication and the genetic basis of agronomic traits.</title>
        <authorList>
            <person name="Cai X."/>
            <person name="Sun X."/>
            <person name="Xu C."/>
            <person name="Sun H."/>
            <person name="Wang X."/>
            <person name="Ge C."/>
            <person name="Zhang Z."/>
            <person name="Wang Q."/>
            <person name="Fei Z."/>
            <person name="Jiao C."/>
            <person name="Wang Q."/>
        </authorList>
    </citation>
    <scope>NUCLEOTIDE SEQUENCE [LARGE SCALE GENOMIC DNA]</scope>
    <source>
        <strain evidence="4">cv. Varoflay</strain>
    </source>
</reference>
<evidence type="ECO:0000256" key="1">
    <source>
        <dbReference type="ARBA" id="ARBA00008668"/>
    </source>
</evidence>
<reference evidence="5" key="2">
    <citation type="submission" date="2025-08" db="UniProtKB">
        <authorList>
            <consortium name="RefSeq"/>
        </authorList>
    </citation>
    <scope>IDENTIFICATION</scope>
    <source>
        <tissue evidence="5">Leaf</tissue>
    </source>
</reference>
<keyword evidence="2 3" id="KW-0732">Signal</keyword>
<proteinExistence type="inferred from homology"/>
<evidence type="ECO:0000256" key="3">
    <source>
        <dbReference type="SAM" id="SignalP"/>
    </source>
</evidence>
<gene>
    <name evidence="5" type="primary">LOC110787148</name>
</gene>
<dbReference type="CDD" id="cd01837">
    <property type="entry name" value="SGNH_plant_lipase_like"/>
    <property type="match status" value="1"/>
</dbReference>
<evidence type="ECO:0000256" key="2">
    <source>
        <dbReference type="ARBA" id="ARBA00022729"/>
    </source>
</evidence>
<keyword evidence="4" id="KW-1185">Reference proteome</keyword>
<dbReference type="GeneID" id="110787148"/>
<feature type="signal peptide" evidence="3">
    <location>
        <begin position="1"/>
        <end position="24"/>
    </location>
</feature>
<protein>
    <submittedName>
        <fullName evidence="5">GDSL lipase-like</fullName>
    </submittedName>
</protein>
<dbReference type="RefSeq" id="XP_056684975.1">
    <property type="nucleotide sequence ID" value="XM_056828997.1"/>
</dbReference>
<dbReference type="InterPro" id="IPR044552">
    <property type="entry name" value="GLIP1-5/GLL25"/>
</dbReference>
<feature type="chain" id="PRO_5046058639" evidence="3">
    <location>
        <begin position="25"/>
        <end position="361"/>
    </location>
</feature>
<dbReference type="Pfam" id="PF00657">
    <property type="entry name" value="Lipase_GDSL"/>
    <property type="match status" value="1"/>
</dbReference>
<organism evidence="4 5">
    <name type="scientific">Spinacia oleracea</name>
    <name type="common">Spinach</name>
    <dbReference type="NCBI Taxonomy" id="3562"/>
    <lineage>
        <taxon>Eukaryota</taxon>
        <taxon>Viridiplantae</taxon>
        <taxon>Streptophyta</taxon>
        <taxon>Embryophyta</taxon>
        <taxon>Tracheophyta</taxon>
        <taxon>Spermatophyta</taxon>
        <taxon>Magnoliopsida</taxon>
        <taxon>eudicotyledons</taxon>
        <taxon>Gunneridae</taxon>
        <taxon>Pentapetalae</taxon>
        <taxon>Caryophyllales</taxon>
        <taxon>Chenopodiaceae</taxon>
        <taxon>Chenopodioideae</taxon>
        <taxon>Anserineae</taxon>
        <taxon>Spinacia</taxon>
    </lineage>
</organism>
<name>A0ABM3QNM9_SPIOL</name>
<evidence type="ECO:0000313" key="4">
    <source>
        <dbReference type="Proteomes" id="UP000813463"/>
    </source>
</evidence>
<dbReference type="Proteomes" id="UP000813463">
    <property type="component" value="Chromosome 1"/>
</dbReference>
<dbReference type="Gene3D" id="3.40.50.1110">
    <property type="entry name" value="SGNH hydrolase"/>
    <property type="match status" value="1"/>
</dbReference>
<dbReference type="PANTHER" id="PTHR45966">
    <property type="entry name" value="GDSL-LIKE LIPASE/ACYLHYDROLASE"/>
    <property type="match status" value="1"/>
</dbReference>
<accession>A0ABM3QNM9</accession>
<dbReference type="InterPro" id="IPR001087">
    <property type="entry name" value="GDSL"/>
</dbReference>
<dbReference type="InterPro" id="IPR035669">
    <property type="entry name" value="SGNH_plant_lipase-like"/>
</dbReference>
<sequence>MTQMFVTLAICATLLFVCPTISNAENIKTPLFVFGDSLYDIGMSFYSDVEGAGAKHWPYGEHYFNIPVGRYSDGLVIPDFIAKFADLDPLQPYLVPRINSYANGINFASSNACVLTETCVEAINLKMQLHYFVQMVQNLTQQVGKSEANRHLSKAVYLFNIGADDYVTLFQTTLKKRPLSFYDKNLYMKQILGNLTVHIKTIYNQGGRKFAFQNVGPIGCMPSVKYTLDFNGTCAQEPQELARMHNAAFSAVAKRLLSELPGFKYSIYDFYVALHQRVLYGNTYGFKESEIACCGSGAFNGDYSCQMEDRTFSLCNSLNDYLWFDARHPTHKANHQFAKEFWSGGPDVVAPYNLHNLFAMP</sequence>
<dbReference type="PANTHER" id="PTHR45966:SF1">
    <property type="entry name" value="GDSL ESTERASE_LIPASE 1-RELATED"/>
    <property type="match status" value="1"/>
</dbReference>